<dbReference type="AlphaFoldDB" id="A0A0R3PGL0"/>
<sequence>MTLGGETTGATLKSLESRSTSLESDLTNTRTTRHGDCSLPCTHNAMTFSSDANRHALLDAADRIKFHVAV</sequence>
<protein>
    <submittedName>
        <fullName evidence="2 4">Uncharacterized protein</fullName>
    </submittedName>
</protein>
<dbReference type="WBParaSite" id="ACOC_0000342801-mRNA-1">
    <property type="protein sequence ID" value="ACOC_0000342801-mRNA-1"/>
    <property type="gene ID" value="ACOC_0000342801"/>
</dbReference>
<dbReference type="Proteomes" id="UP000267027">
    <property type="component" value="Unassembled WGS sequence"/>
</dbReference>
<feature type="compositionally biased region" description="Polar residues" evidence="1">
    <location>
        <begin position="17"/>
        <end position="30"/>
    </location>
</feature>
<organism evidence="4">
    <name type="scientific">Angiostrongylus costaricensis</name>
    <name type="common">Nematode worm</name>
    <dbReference type="NCBI Taxonomy" id="334426"/>
    <lineage>
        <taxon>Eukaryota</taxon>
        <taxon>Metazoa</taxon>
        <taxon>Ecdysozoa</taxon>
        <taxon>Nematoda</taxon>
        <taxon>Chromadorea</taxon>
        <taxon>Rhabditida</taxon>
        <taxon>Rhabditina</taxon>
        <taxon>Rhabditomorpha</taxon>
        <taxon>Strongyloidea</taxon>
        <taxon>Metastrongylidae</taxon>
        <taxon>Angiostrongylus</taxon>
    </lineage>
</organism>
<evidence type="ECO:0000313" key="3">
    <source>
        <dbReference type="Proteomes" id="UP000267027"/>
    </source>
</evidence>
<reference evidence="4" key="1">
    <citation type="submission" date="2017-02" db="UniProtKB">
        <authorList>
            <consortium name="WormBaseParasite"/>
        </authorList>
    </citation>
    <scope>IDENTIFICATION</scope>
</reference>
<dbReference type="EMBL" id="UYYA01001033">
    <property type="protein sequence ID" value="VDM55014.1"/>
    <property type="molecule type" value="Genomic_DNA"/>
</dbReference>
<feature type="region of interest" description="Disordered" evidence="1">
    <location>
        <begin position="1"/>
        <end position="36"/>
    </location>
</feature>
<accession>A0A0R3PGL0</accession>
<evidence type="ECO:0000256" key="1">
    <source>
        <dbReference type="SAM" id="MobiDB-lite"/>
    </source>
</evidence>
<reference evidence="2 3" key="2">
    <citation type="submission" date="2018-11" db="EMBL/GenBank/DDBJ databases">
        <authorList>
            <consortium name="Pathogen Informatics"/>
        </authorList>
    </citation>
    <scope>NUCLEOTIDE SEQUENCE [LARGE SCALE GENOMIC DNA]</scope>
    <source>
        <strain evidence="2 3">Costa Rica</strain>
    </source>
</reference>
<gene>
    <name evidence="2" type="ORF">ACOC_LOCUS3429</name>
</gene>
<evidence type="ECO:0000313" key="2">
    <source>
        <dbReference type="EMBL" id="VDM55014.1"/>
    </source>
</evidence>
<name>A0A0R3PGL0_ANGCS</name>
<keyword evidence="3" id="KW-1185">Reference proteome</keyword>
<proteinExistence type="predicted"/>
<evidence type="ECO:0000313" key="4">
    <source>
        <dbReference type="WBParaSite" id="ACOC_0000342801-mRNA-1"/>
    </source>
</evidence>